<dbReference type="GO" id="GO:0051301">
    <property type="term" value="P:cell division"/>
    <property type="evidence" value="ECO:0007669"/>
    <property type="project" value="UniProtKB-KW"/>
</dbReference>
<dbReference type="InterPro" id="IPR004513">
    <property type="entry name" value="FtsX"/>
</dbReference>
<comment type="subcellular location">
    <subcellularLocation>
        <location evidence="1">Cell membrane</location>
        <topology evidence="1">Multi-pass membrane protein</topology>
    </subcellularLocation>
</comment>
<gene>
    <name evidence="14" type="ORF">SAMN05421737_102250</name>
</gene>
<evidence type="ECO:0000256" key="10">
    <source>
        <dbReference type="PIRNR" id="PIRNR003097"/>
    </source>
</evidence>
<keyword evidence="7 11" id="KW-1133">Transmembrane helix</keyword>
<dbReference type="Pfam" id="PF18075">
    <property type="entry name" value="FtsX_ECD"/>
    <property type="match status" value="1"/>
</dbReference>
<reference evidence="15" key="1">
    <citation type="submission" date="2016-09" db="EMBL/GenBank/DDBJ databases">
        <authorList>
            <person name="Varghese N."/>
            <person name="Submissions S."/>
        </authorList>
    </citation>
    <scope>NUCLEOTIDE SEQUENCE [LARGE SCALE GENOMIC DNA]</scope>
    <source>
        <strain evidence="15">25nlg</strain>
    </source>
</reference>
<evidence type="ECO:0000313" key="14">
    <source>
        <dbReference type="EMBL" id="SDB88142.1"/>
    </source>
</evidence>
<sequence length="296" mass="32559">MNIRTLKRHMREGTKNLVRNGWMTFASVSAVTVMLVIVGFFLVMFLNGNHIAHTVENSVEIRAFYQTGTDDEKVKEVIAEVEALDDVESVRFIDKEEGLERFIASSGENGEVYKSFKGENPLPHALEVTATSPQLTEKVALEIRQNAHIKEVTYGKAYIDSLFKVTNFARIAGLAVVIGLLFTAIFLIANTIKLTILARSKEIQIMKLVGATNGFVRGPFFVEGALLGVIGSVIPITLMGFGYTYAYARLSPPSDALYSLLSPGQLIVQISLLLLVVGLLVGIWGSTMSVRKFLKI</sequence>
<keyword evidence="4 10" id="KW-1003">Cell membrane</keyword>
<feature type="transmembrane region" description="Helical" evidence="11">
    <location>
        <begin position="225"/>
        <end position="246"/>
    </location>
</feature>
<evidence type="ECO:0000256" key="3">
    <source>
        <dbReference type="ARBA" id="ARBA00021907"/>
    </source>
</evidence>
<feature type="domain" description="FtsX extracellular" evidence="13">
    <location>
        <begin position="59"/>
        <end position="152"/>
    </location>
</feature>
<evidence type="ECO:0000256" key="1">
    <source>
        <dbReference type="ARBA" id="ARBA00004651"/>
    </source>
</evidence>
<dbReference type="EMBL" id="FMYM01000002">
    <property type="protein sequence ID" value="SDB88142.1"/>
    <property type="molecule type" value="Genomic_DNA"/>
</dbReference>
<dbReference type="OrthoDB" id="9812531at2"/>
<feature type="transmembrane region" description="Helical" evidence="11">
    <location>
        <begin position="168"/>
        <end position="189"/>
    </location>
</feature>
<organism evidence="14 15">
    <name type="scientific">Shouchella lonarensis</name>
    <dbReference type="NCBI Taxonomy" id="1464122"/>
    <lineage>
        <taxon>Bacteria</taxon>
        <taxon>Bacillati</taxon>
        <taxon>Bacillota</taxon>
        <taxon>Bacilli</taxon>
        <taxon>Bacillales</taxon>
        <taxon>Bacillaceae</taxon>
        <taxon>Shouchella</taxon>
    </lineage>
</organism>
<dbReference type="GO" id="GO:0005886">
    <property type="term" value="C:plasma membrane"/>
    <property type="evidence" value="ECO:0007669"/>
    <property type="project" value="UniProtKB-SubCell"/>
</dbReference>
<keyword evidence="6 11" id="KW-0812">Transmembrane</keyword>
<evidence type="ECO:0000256" key="6">
    <source>
        <dbReference type="ARBA" id="ARBA00022692"/>
    </source>
</evidence>
<keyword evidence="8 10" id="KW-0472">Membrane</keyword>
<dbReference type="InterPro" id="IPR058204">
    <property type="entry name" value="FtsX_firmicutes-type"/>
</dbReference>
<evidence type="ECO:0000256" key="4">
    <source>
        <dbReference type="ARBA" id="ARBA00022475"/>
    </source>
</evidence>
<accession>A0A1G6H1J0</accession>
<evidence type="ECO:0000259" key="13">
    <source>
        <dbReference type="Pfam" id="PF18075"/>
    </source>
</evidence>
<evidence type="ECO:0000256" key="2">
    <source>
        <dbReference type="ARBA" id="ARBA00007379"/>
    </source>
</evidence>
<feature type="transmembrane region" description="Helical" evidence="11">
    <location>
        <begin position="266"/>
        <end position="285"/>
    </location>
</feature>
<evidence type="ECO:0000256" key="9">
    <source>
        <dbReference type="ARBA" id="ARBA00023306"/>
    </source>
</evidence>
<dbReference type="Gene3D" id="3.30.70.3040">
    <property type="match status" value="1"/>
</dbReference>
<evidence type="ECO:0000313" key="15">
    <source>
        <dbReference type="Proteomes" id="UP000242662"/>
    </source>
</evidence>
<dbReference type="AlphaFoldDB" id="A0A1G6H1J0"/>
<dbReference type="STRING" id="1464122.SAMN05421737_102250"/>
<comment type="similarity">
    <text evidence="2 10">Belongs to the ABC-4 integral membrane protein family. FtsX subfamily.</text>
</comment>
<evidence type="ECO:0000259" key="12">
    <source>
        <dbReference type="Pfam" id="PF02687"/>
    </source>
</evidence>
<evidence type="ECO:0000256" key="8">
    <source>
        <dbReference type="ARBA" id="ARBA00023136"/>
    </source>
</evidence>
<dbReference type="Proteomes" id="UP000242662">
    <property type="component" value="Unassembled WGS sequence"/>
</dbReference>
<feature type="transmembrane region" description="Helical" evidence="11">
    <location>
        <begin position="21"/>
        <end position="46"/>
    </location>
</feature>
<protein>
    <recommendedName>
        <fullName evidence="3 10">Cell division protein FtsX</fullName>
    </recommendedName>
</protein>
<name>A0A1G6H1J0_9BACI</name>
<dbReference type="PANTHER" id="PTHR47755:SF1">
    <property type="entry name" value="CELL DIVISION PROTEIN FTSX"/>
    <property type="match status" value="1"/>
</dbReference>
<evidence type="ECO:0000256" key="11">
    <source>
        <dbReference type="SAM" id="Phobius"/>
    </source>
</evidence>
<evidence type="ECO:0000256" key="5">
    <source>
        <dbReference type="ARBA" id="ARBA00022618"/>
    </source>
</evidence>
<keyword evidence="15" id="KW-1185">Reference proteome</keyword>
<comment type="function">
    <text evidence="10">Part of the ABC transporter FtsEX involved in asymmetric cellular division facilitating the initiation of sporulation.</text>
</comment>
<dbReference type="InterPro" id="IPR003838">
    <property type="entry name" value="ABC3_permease_C"/>
</dbReference>
<dbReference type="RefSeq" id="WP_090774812.1">
    <property type="nucleotide sequence ID" value="NZ_FMYM01000002.1"/>
</dbReference>
<dbReference type="NCBIfam" id="NF038347">
    <property type="entry name" value="FtsX_Gpos"/>
    <property type="match status" value="1"/>
</dbReference>
<proteinExistence type="inferred from homology"/>
<dbReference type="Pfam" id="PF02687">
    <property type="entry name" value="FtsX"/>
    <property type="match status" value="1"/>
</dbReference>
<feature type="domain" description="ABC3 transporter permease C-terminal" evidence="12">
    <location>
        <begin position="176"/>
        <end position="283"/>
    </location>
</feature>
<dbReference type="PIRSF" id="PIRSF003097">
    <property type="entry name" value="FtsX"/>
    <property type="match status" value="1"/>
</dbReference>
<dbReference type="PANTHER" id="PTHR47755">
    <property type="entry name" value="CELL DIVISION PROTEIN FTSX"/>
    <property type="match status" value="1"/>
</dbReference>
<dbReference type="InterPro" id="IPR040690">
    <property type="entry name" value="FtsX_ECD"/>
</dbReference>
<keyword evidence="5 10" id="KW-0132">Cell division</keyword>
<evidence type="ECO:0000256" key="7">
    <source>
        <dbReference type="ARBA" id="ARBA00022989"/>
    </source>
</evidence>
<keyword evidence="9 10" id="KW-0131">Cell cycle</keyword>